<dbReference type="HAMAP" id="MF_01940">
    <property type="entry name" value="RNA_CPDase"/>
    <property type="match status" value="1"/>
</dbReference>
<accession>M7PS92</accession>
<dbReference type="SUPFAM" id="SSF55144">
    <property type="entry name" value="LigT-like"/>
    <property type="match status" value="1"/>
</dbReference>
<gene>
    <name evidence="3" type="ORF">MPL1_05834</name>
</gene>
<dbReference type="InterPro" id="IPR004175">
    <property type="entry name" value="RNA_CPDase"/>
</dbReference>
<keyword evidence="1 2" id="KW-0378">Hydrolase</keyword>
<dbReference type="eggNOG" id="COG1514">
    <property type="taxonomic scope" value="Bacteria"/>
</dbReference>
<dbReference type="PANTHER" id="PTHR35561:SF1">
    <property type="entry name" value="RNA 2',3'-CYCLIC PHOSPHODIESTERASE"/>
    <property type="match status" value="1"/>
</dbReference>
<evidence type="ECO:0000256" key="2">
    <source>
        <dbReference type="HAMAP-Rule" id="MF_01940"/>
    </source>
</evidence>
<dbReference type="AlphaFoldDB" id="M7PS92"/>
<proteinExistence type="inferred from homology"/>
<sequence length="171" mass="19434">MSRRLFFAIQPPADIRQAMTDLFSIRQQGLKYLSADNLHVTLVFLGQVKSETEARLIELAGHIEISPFSLCFTEAEFWPKPRIICLTATEVPEPLQQLVLALSSIAKACGVTIEERPYRPHVTLVRKANQLLPLESFEFQWQAQSFALYLSESTDDGPRYSVIRQWLLSPG</sequence>
<dbReference type="Gene3D" id="3.90.1140.10">
    <property type="entry name" value="Cyclic phosphodiesterase"/>
    <property type="match status" value="1"/>
</dbReference>
<dbReference type="NCBIfam" id="TIGR02258">
    <property type="entry name" value="2_5_ligase"/>
    <property type="match status" value="1"/>
</dbReference>
<feature type="short sequence motif" description="HXTX 2" evidence="2">
    <location>
        <begin position="121"/>
        <end position="124"/>
    </location>
</feature>
<feature type="short sequence motif" description="HXTX 1" evidence="2">
    <location>
        <begin position="39"/>
        <end position="42"/>
    </location>
</feature>
<dbReference type="EMBL" id="APHR01000028">
    <property type="protein sequence ID" value="EMR13269.1"/>
    <property type="molecule type" value="Genomic_DNA"/>
</dbReference>
<feature type="active site" description="Proton acceptor" evidence="2">
    <location>
        <position position="121"/>
    </location>
</feature>
<comment type="similarity">
    <text evidence="2">Belongs to the 2H phosphoesterase superfamily. ThpR family.</text>
</comment>
<evidence type="ECO:0000313" key="3">
    <source>
        <dbReference type="EMBL" id="EMR13269.1"/>
    </source>
</evidence>
<name>M7PS92_9GAMM</name>
<comment type="catalytic activity">
    <reaction evidence="2">
        <text>a 3'-end 2',3'-cyclophospho-ribonucleotide-RNA + H2O = a 3'-end 2'-phospho-ribonucleotide-RNA + H(+)</text>
        <dbReference type="Rhea" id="RHEA:11828"/>
        <dbReference type="Rhea" id="RHEA-COMP:10464"/>
        <dbReference type="Rhea" id="RHEA-COMP:17353"/>
        <dbReference type="ChEBI" id="CHEBI:15377"/>
        <dbReference type="ChEBI" id="CHEBI:15378"/>
        <dbReference type="ChEBI" id="CHEBI:83064"/>
        <dbReference type="ChEBI" id="CHEBI:173113"/>
        <dbReference type="EC" id="3.1.4.58"/>
    </reaction>
</comment>
<dbReference type="RefSeq" id="WP_009726170.1">
    <property type="nucleotide sequence ID" value="NZ_APHR01000028.1"/>
</dbReference>
<keyword evidence="4" id="KW-1185">Reference proteome</keyword>
<dbReference type="GO" id="GO:0008664">
    <property type="term" value="F:RNA 2',3'-cyclic 3'-phosphodiesterase activity"/>
    <property type="evidence" value="ECO:0007669"/>
    <property type="project" value="UniProtKB-EC"/>
</dbReference>
<reference evidence="3 4" key="1">
    <citation type="journal article" date="2013" name="Genome Announc.">
        <title>Draft Genome Sequence of Methylophaga lonarensis MPLT, a Haloalkaliphilic (Non-Methane-Utilizing) Methylotroph.</title>
        <authorList>
            <person name="Shetty S.A."/>
            <person name="Marathe N.P."/>
            <person name="Munot H."/>
            <person name="Antony C.P."/>
            <person name="Dhotre D.P."/>
            <person name="Murrell J.C."/>
            <person name="Shouche Y.S."/>
        </authorList>
    </citation>
    <scope>NUCLEOTIDE SEQUENCE [LARGE SCALE GENOMIC DNA]</scope>
    <source>
        <strain evidence="3 4">MPL</strain>
    </source>
</reference>
<dbReference type="OrthoDB" id="7061261at2"/>
<dbReference type="Proteomes" id="UP000012019">
    <property type="component" value="Unassembled WGS sequence"/>
</dbReference>
<protein>
    <recommendedName>
        <fullName evidence="2">RNA 2',3'-cyclic phosphodiesterase</fullName>
        <shortName evidence="2">RNA 2',3'-CPDase</shortName>
        <ecNumber evidence="2">3.1.4.58</ecNumber>
    </recommendedName>
</protein>
<evidence type="ECO:0000313" key="4">
    <source>
        <dbReference type="Proteomes" id="UP000012019"/>
    </source>
</evidence>
<comment type="function">
    <text evidence="2">Hydrolyzes RNA 2',3'-cyclic phosphodiester to an RNA 2'-phosphomonoester.</text>
</comment>
<dbReference type="PANTHER" id="PTHR35561">
    <property type="entry name" value="RNA 2',3'-CYCLIC PHOSPHODIESTERASE"/>
    <property type="match status" value="1"/>
</dbReference>
<dbReference type="EC" id="3.1.4.58" evidence="2"/>
<keyword evidence="3" id="KW-0436">Ligase</keyword>
<dbReference type="STRING" id="1286106.MPL1_05834"/>
<feature type="active site" description="Proton donor" evidence="2">
    <location>
        <position position="39"/>
    </location>
</feature>
<comment type="caution">
    <text evidence="3">The sequence shown here is derived from an EMBL/GenBank/DDBJ whole genome shotgun (WGS) entry which is preliminary data.</text>
</comment>
<evidence type="ECO:0000256" key="1">
    <source>
        <dbReference type="ARBA" id="ARBA00022801"/>
    </source>
</evidence>
<dbReference type="GO" id="GO:0004113">
    <property type="term" value="F:2',3'-cyclic-nucleotide 3'-phosphodiesterase activity"/>
    <property type="evidence" value="ECO:0007669"/>
    <property type="project" value="InterPro"/>
</dbReference>
<dbReference type="GO" id="GO:0016874">
    <property type="term" value="F:ligase activity"/>
    <property type="evidence" value="ECO:0007669"/>
    <property type="project" value="UniProtKB-KW"/>
</dbReference>
<dbReference type="Pfam" id="PF13563">
    <property type="entry name" value="2_5_RNA_ligase2"/>
    <property type="match status" value="1"/>
</dbReference>
<dbReference type="InterPro" id="IPR009097">
    <property type="entry name" value="Cyclic_Pdiesterase"/>
</dbReference>
<organism evidence="3 4">
    <name type="scientific">Methylophaga lonarensis MPL</name>
    <dbReference type="NCBI Taxonomy" id="1286106"/>
    <lineage>
        <taxon>Bacteria</taxon>
        <taxon>Pseudomonadati</taxon>
        <taxon>Pseudomonadota</taxon>
        <taxon>Gammaproteobacteria</taxon>
        <taxon>Thiotrichales</taxon>
        <taxon>Piscirickettsiaceae</taxon>
        <taxon>Methylophaga</taxon>
    </lineage>
</organism>
<dbReference type="PATRIC" id="fig|1286106.3.peg.1170"/>